<dbReference type="Proteomes" id="UP000762676">
    <property type="component" value="Unassembled WGS sequence"/>
</dbReference>
<feature type="region of interest" description="Disordered" evidence="1">
    <location>
        <begin position="1"/>
        <end position="33"/>
    </location>
</feature>
<comment type="caution">
    <text evidence="2">The sequence shown here is derived from an EMBL/GenBank/DDBJ whole genome shotgun (WGS) entry which is preliminary data.</text>
</comment>
<organism evidence="2 3">
    <name type="scientific">Elysia marginata</name>
    <dbReference type="NCBI Taxonomy" id="1093978"/>
    <lineage>
        <taxon>Eukaryota</taxon>
        <taxon>Metazoa</taxon>
        <taxon>Spiralia</taxon>
        <taxon>Lophotrochozoa</taxon>
        <taxon>Mollusca</taxon>
        <taxon>Gastropoda</taxon>
        <taxon>Heterobranchia</taxon>
        <taxon>Euthyneura</taxon>
        <taxon>Panpulmonata</taxon>
        <taxon>Sacoglossa</taxon>
        <taxon>Placobranchoidea</taxon>
        <taxon>Plakobranchidae</taxon>
        <taxon>Elysia</taxon>
    </lineage>
</organism>
<name>A0AAV4HGA4_9GAST</name>
<sequence length="88" mass="9716">MDDKHTKDGYRQVAMLRKAPPPSPPTLSLTPTQDLSIMSEVVAAAHRRDRGQFSHHSSTRRASACLPRHSTCMADLTQASRCPCVSEQ</sequence>
<evidence type="ECO:0000313" key="2">
    <source>
        <dbReference type="EMBL" id="GFR96674.1"/>
    </source>
</evidence>
<proteinExistence type="predicted"/>
<gene>
    <name evidence="2" type="ORF">ElyMa_000975800</name>
</gene>
<evidence type="ECO:0000256" key="1">
    <source>
        <dbReference type="SAM" id="MobiDB-lite"/>
    </source>
</evidence>
<feature type="compositionally biased region" description="Basic and acidic residues" evidence="1">
    <location>
        <begin position="1"/>
        <end position="10"/>
    </location>
</feature>
<dbReference type="EMBL" id="BMAT01001969">
    <property type="protein sequence ID" value="GFR96674.1"/>
    <property type="molecule type" value="Genomic_DNA"/>
</dbReference>
<protein>
    <submittedName>
        <fullName evidence="2">Uncharacterized protein</fullName>
    </submittedName>
</protein>
<keyword evidence="3" id="KW-1185">Reference proteome</keyword>
<accession>A0AAV4HGA4</accession>
<evidence type="ECO:0000313" key="3">
    <source>
        <dbReference type="Proteomes" id="UP000762676"/>
    </source>
</evidence>
<dbReference type="AlphaFoldDB" id="A0AAV4HGA4"/>
<reference evidence="2 3" key="1">
    <citation type="journal article" date="2021" name="Elife">
        <title>Chloroplast acquisition without the gene transfer in kleptoplastic sea slugs, Plakobranchus ocellatus.</title>
        <authorList>
            <person name="Maeda T."/>
            <person name="Takahashi S."/>
            <person name="Yoshida T."/>
            <person name="Shimamura S."/>
            <person name="Takaki Y."/>
            <person name="Nagai Y."/>
            <person name="Toyoda A."/>
            <person name="Suzuki Y."/>
            <person name="Arimoto A."/>
            <person name="Ishii H."/>
            <person name="Satoh N."/>
            <person name="Nishiyama T."/>
            <person name="Hasebe M."/>
            <person name="Maruyama T."/>
            <person name="Minagawa J."/>
            <person name="Obokata J."/>
            <person name="Shigenobu S."/>
        </authorList>
    </citation>
    <scope>NUCLEOTIDE SEQUENCE [LARGE SCALE GENOMIC DNA]</scope>
</reference>